<dbReference type="PANTHER" id="PTHR46558">
    <property type="entry name" value="TRACRIPTIONAL REGULATORY PROTEIN-RELATED-RELATED"/>
    <property type="match status" value="1"/>
</dbReference>
<dbReference type="PANTHER" id="PTHR46558:SF13">
    <property type="entry name" value="HTH-TYPE TRANSCRIPTIONAL REGULATOR IMMR"/>
    <property type="match status" value="1"/>
</dbReference>
<reference evidence="3 4" key="1">
    <citation type="submission" date="2024-03" db="EMBL/GenBank/DDBJ databases">
        <title>Bacilli Hybrid Assemblies.</title>
        <authorList>
            <person name="Kovac J."/>
        </authorList>
    </citation>
    <scope>NUCLEOTIDE SEQUENCE [LARGE SCALE GENOMIC DNA]</scope>
    <source>
        <strain evidence="3 4">FSL R7-0666</strain>
    </source>
</reference>
<sequence length="125" mass="14474">MSLGQRLKISRIKKNLKQIDAAKKLNVSSNVLSSYERDIRDPDTASLLRIAQFYEVSTDYLLGNNNEYSAPRHPLEPVVEEFINEVNLEDYSFLQEELDEESKMMIKTLLESSLNIISNLKQHKE</sequence>
<comment type="caution">
    <text evidence="3">The sequence shown here is derived from an EMBL/GenBank/DDBJ whole genome shotgun (WGS) entry which is preliminary data.</text>
</comment>
<dbReference type="InterPro" id="IPR010982">
    <property type="entry name" value="Lambda_DNA-bd_dom_sf"/>
</dbReference>
<keyword evidence="4" id="KW-1185">Reference proteome</keyword>
<dbReference type="SMART" id="SM00530">
    <property type="entry name" value="HTH_XRE"/>
    <property type="match status" value="1"/>
</dbReference>
<dbReference type="CDD" id="cd00093">
    <property type="entry name" value="HTH_XRE"/>
    <property type="match status" value="1"/>
</dbReference>
<evidence type="ECO:0000313" key="3">
    <source>
        <dbReference type="EMBL" id="MEN0642256.1"/>
    </source>
</evidence>
<organism evidence="3 4">
    <name type="scientific">Alkalicoccobacillus gibsonii</name>
    <dbReference type="NCBI Taxonomy" id="79881"/>
    <lineage>
        <taxon>Bacteria</taxon>
        <taxon>Bacillati</taxon>
        <taxon>Bacillota</taxon>
        <taxon>Bacilli</taxon>
        <taxon>Bacillales</taxon>
        <taxon>Bacillaceae</taxon>
        <taxon>Alkalicoccobacillus</taxon>
    </lineage>
</organism>
<dbReference type="Gene3D" id="1.10.260.40">
    <property type="entry name" value="lambda repressor-like DNA-binding domains"/>
    <property type="match status" value="1"/>
</dbReference>
<dbReference type="Proteomes" id="UP001418796">
    <property type="component" value="Unassembled WGS sequence"/>
</dbReference>
<protein>
    <submittedName>
        <fullName evidence="3">Helix-turn-helix transcriptional regulator</fullName>
    </submittedName>
</protein>
<dbReference type="RefSeq" id="WP_343129391.1">
    <property type="nucleotide sequence ID" value="NZ_JBCITK010000001.1"/>
</dbReference>
<evidence type="ECO:0000259" key="2">
    <source>
        <dbReference type="PROSITE" id="PS50943"/>
    </source>
</evidence>
<keyword evidence="1" id="KW-0238">DNA-binding</keyword>
<proteinExistence type="predicted"/>
<accession>A0ABU9VEE5</accession>
<dbReference type="InterPro" id="IPR001387">
    <property type="entry name" value="Cro/C1-type_HTH"/>
</dbReference>
<evidence type="ECO:0000313" key="4">
    <source>
        <dbReference type="Proteomes" id="UP001418796"/>
    </source>
</evidence>
<dbReference type="SUPFAM" id="SSF47413">
    <property type="entry name" value="lambda repressor-like DNA-binding domains"/>
    <property type="match status" value="1"/>
</dbReference>
<dbReference type="PROSITE" id="PS50943">
    <property type="entry name" value="HTH_CROC1"/>
    <property type="match status" value="1"/>
</dbReference>
<gene>
    <name evidence="3" type="ORF">MKY91_03655</name>
</gene>
<evidence type="ECO:0000256" key="1">
    <source>
        <dbReference type="ARBA" id="ARBA00023125"/>
    </source>
</evidence>
<dbReference type="Pfam" id="PF01381">
    <property type="entry name" value="HTH_3"/>
    <property type="match status" value="1"/>
</dbReference>
<dbReference type="EMBL" id="JBCITK010000001">
    <property type="protein sequence ID" value="MEN0642256.1"/>
    <property type="molecule type" value="Genomic_DNA"/>
</dbReference>
<name>A0ABU9VEE5_9BACI</name>
<feature type="domain" description="HTH cro/C1-type" evidence="2">
    <location>
        <begin position="7"/>
        <end position="61"/>
    </location>
</feature>